<evidence type="ECO:0000259" key="6">
    <source>
        <dbReference type="Pfam" id="PF04116"/>
    </source>
</evidence>
<evidence type="ECO:0000256" key="4">
    <source>
        <dbReference type="ARBA" id="ARBA00023136"/>
    </source>
</evidence>
<dbReference type="Proteomes" id="UP000054935">
    <property type="component" value="Unassembled WGS sequence"/>
</dbReference>
<feature type="transmembrane region" description="Helical" evidence="5">
    <location>
        <begin position="41"/>
        <end position="61"/>
    </location>
</feature>
<dbReference type="GO" id="GO:0008610">
    <property type="term" value="P:lipid biosynthetic process"/>
    <property type="evidence" value="ECO:0007669"/>
    <property type="project" value="InterPro"/>
</dbReference>
<dbReference type="InterPro" id="IPR006694">
    <property type="entry name" value="Fatty_acid_hydroxylase"/>
</dbReference>
<feature type="domain" description="Fatty acid hydroxylase" evidence="6">
    <location>
        <begin position="179"/>
        <end position="311"/>
    </location>
</feature>
<proteinExistence type="predicted"/>
<sequence length="345" mass="40295">MDDLQFGTRDKRGNWAPNKPLNIAPFWEGKWGQMKHFVIDYFWPWNLFHMAVTLAYWGLLIQPNLAAFQDFNLMWTLILYAVNAGGIFVMYGSVELFYYVKRKQGTRFKYNAKFPSENPSDVFWFKSQNLDNFLRSFFVAIPIWTLIQVLFLWCFTNGIHAFGWLNWQDSWLWLAVLTLLVPAIHEVHFFCIHWLIHQQPLYKWIHSVHHNSINPSPWSSMSMHWVEATAFHAEILWHLLIPSNPIVALFQMNSTAYGAINGHIGFEKLELDGEGAKTLDSHAYAHYLHHKYFEVNYGGEGLVPLDKWFGTWHDGSKAADEQMKARFRAKKEKLKAKQAKATPAA</sequence>
<name>A0A0P1GKL6_9RHOB</name>
<reference evidence="7 8" key="1">
    <citation type="submission" date="2015-09" db="EMBL/GenBank/DDBJ databases">
        <authorList>
            <consortium name="Swine Surveillance"/>
        </authorList>
    </citation>
    <scope>NUCLEOTIDE SEQUENCE [LARGE SCALE GENOMIC DNA]</scope>
    <source>
        <strain evidence="7 8">CECT 7648</strain>
    </source>
</reference>
<evidence type="ECO:0000313" key="8">
    <source>
        <dbReference type="Proteomes" id="UP000054935"/>
    </source>
</evidence>
<accession>A0A0P1GKL6</accession>
<dbReference type="GO" id="GO:0016020">
    <property type="term" value="C:membrane"/>
    <property type="evidence" value="ECO:0007669"/>
    <property type="project" value="UniProtKB-SubCell"/>
</dbReference>
<dbReference type="PANTHER" id="PTHR11863">
    <property type="entry name" value="STEROL DESATURASE"/>
    <property type="match status" value="1"/>
</dbReference>
<organism evidence="7 8">
    <name type="scientific">Tropicibacter naphthalenivorans</name>
    <dbReference type="NCBI Taxonomy" id="441103"/>
    <lineage>
        <taxon>Bacteria</taxon>
        <taxon>Pseudomonadati</taxon>
        <taxon>Pseudomonadota</taxon>
        <taxon>Alphaproteobacteria</taxon>
        <taxon>Rhodobacterales</taxon>
        <taxon>Roseobacteraceae</taxon>
        <taxon>Tropicibacter</taxon>
    </lineage>
</organism>
<feature type="transmembrane region" description="Helical" evidence="5">
    <location>
        <begin position="73"/>
        <end position="100"/>
    </location>
</feature>
<dbReference type="Pfam" id="PF04116">
    <property type="entry name" value="FA_hydroxylase"/>
    <property type="match status" value="1"/>
</dbReference>
<comment type="subcellular location">
    <subcellularLocation>
        <location evidence="1">Membrane</location>
    </subcellularLocation>
</comment>
<dbReference type="AlphaFoldDB" id="A0A0P1GKL6"/>
<keyword evidence="3 5" id="KW-1133">Transmembrane helix</keyword>
<dbReference type="RefSeq" id="WP_058249462.1">
    <property type="nucleotide sequence ID" value="NZ_CYSE01000016.1"/>
</dbReference>
<feature type="transmembrane region" description="Helical" evidence="5">
    <location>
        <begin position="171"/>
        <end position="196"/>
    </location>
</feature>
<keyword evidence="4 5" id="KW-0472">Membrane</keyword>
<dbReference type="EMBL" id="CYSE01000016">
    <property type="protein sequence ID" value="CUH82572.1"/>
    <property type="molecule type" value="Genomic_DNA"/>
</dbReference>
<dbReference type="OrthoDB" id="9770329at2"/>
<keyword evidence="8" id="KW-1185">Reference proteome</keyword>
<evidence type="ECO:0000256" key="3">
    <source>
        <dbReference type="ARBA" id="ARBA00022989"/>
    </source>
</evidence>
<dbReference type="GO" id="GO:0005506">
    <property type="term" value="F:iron ion binding"/>
    <property type="evidence" value="ECO:0007669"/>
    <property type="project" value="InterPro"/>
</dbReference>
<evidence type="ECO:0000256" key="5">
    <source>
        <dbReference type="SAM" id="Phobius"/>
    </source>
</evidence>
<evidence type="ECO:0000313" key="7">
    <source>
        <dbReference type="EMBL" id="CUH82572.1"/>
    </source>
</evidence>
<evidence type="ECO:0000256" key="2">
    <source>
        <dbReference type="ARBA" id="ARBA00022692"/>
    </source>
</evidence>
<evidence type="ECO:0000256" key="1">
    <source>
        <dbReference type="ARBA" id="ARBA00004370"/>
    </source>
</evidence>
<feature type="transmembrane region" description="Helical" evidence="5">
    <location>
        <begin position="137"/>
        <end position="159"/>
    </location>
</feature>
<keyword evidence="2 5" id="KW-0812">Transmembrane</keyword>
<dbReference type="InterPro" id="IPR050307">
    <property type="entry name" value="Sterol_Desaturase_Related"/>
</dbReference>
<dbReference type="STRING" id="441103.TRN7648_04114"/>
<dbReference type="GO" id="GO:0016491">
    <property type="term" value="F:oxidoreductase activity"/>
    <property type="evidence" value="ECO:0007669"/>
    <property type="project" value="InterPro"/>
</dbReference>
<protein>
    <submittedName>
        <fullName evidence="7">Fatty acid hydroxylase superfamily protein</fullName>
    </submittedName>
</protein>
<gene>
    <name evidence="7" type="ORF">TRN7648_04114</name>
</gene>